<evidence type="ECO:0000256" key="1">
    <source>
        <dbReference type="ARBA" id="ARBA00004651"/>
    </source>
</evidence>
<evidence type="ECO:0000313" key="8">
    <source>
        <dbReference type="Proteomes" id="UP000580474"/>
    </source>
</evidence>
<dbReference type="InterPro" id="IPR020846">
    <property type="entry name" value="MFS_dom"/>
</dbReference>
<keyword evidence="3 5" id="KW-1133">Transmembrane helix</keyword>
<keyword evidence="2 5" id="KW-0812">Transmembrane</keyword>
<feature type="transmembrane region" description="Helical" evidence="5">
    <location>
        <begin position="161"/>
        <end position="182"/>
    </location>
</feature>
<feature type="transmembrane region" description="Helical" evidence="5">
    <location>
        <begin position="188"/>
        <end position="208"/>
    </location>
</feature>
<comment type="subcellular location">
    <subcellularLocation>
        <location evidence="1">Cell membrane</location>
        <topology evidence="1">Multi-pass membrane protein</topology>
    </subcellularLocation>
</comment>
<dbReference type="Proteomes" id="UP000580474">
    <property type="component" value="Unassembled WGS sequence"/>
</dbReference>
<dbReference type="PANTHER" id="PTHR23508">
    <property type="entry name" value="CARBOXYLIC ACID TRANSPORTER PROTEIN HOMOLOG"/>
    <property type="match status" value="1"/>
</dbReference>
<dbReference type="PROSITE" id="PS50850">
    <property type="entry name" value="MFS"/>
    <property type="match status" value="1"/>
</dbReference>
<feature type="transmembrane region" description="Helical" evidence="5">
    <location>
        <begin position="68"/>
        <end position="89"/>
    </location>
</feature>
<comment type="caution">
    <text evidence="7">The sequence shown here is derived from an EMBL/GenBank/DDBJ whole genome shotgun (WGS) entry which is preliminary data.</text>
</comment>
<keyword evidence="8" id="KW-1185">Reference proteome</keyword>
<feature type="transmembrane region" description="Helical" evidence="5">
    <location>
        <begin position="130"/>
        <end position="149"/>
    </location>
</feature>
<dbReference type="SUPFAM" id="SSF103473">
    <property type="entry name" value="MFS general substrate transporter"/>
    <property type="match status" value="1"/>
</dbReference>
<feature type="transmembrane region" description="Helical" evidence="5">
    <location>
        <begin position="34"/>
        <end position="56"/>
    </location>
</feature>
<dbReference type="EMBL" id="JACHIV010000001">
    <property type="protein sequence ID" value="MBB5070597.1"/>
    <property type="molecule type" value="Genomic_DNA"/>
</dbReference>
<dbReference type="AlphaFoldDB" id="A0A840NQT6"/>
<keyword evidence="4 5" id="KW-0472">Membrane</keyword>
<accession>A0A840NQT6</accession>
<feature type="transmembrane region" description="Helical" evidence="5">
    <location>
        <begin position="101"/>
        <end position="124"/>
    </location>
</feature>
<organism evidence="7 8">
    <name type="scientific">Saccharopolyspora gloriosae</name>
    <dbReference type="NCBI Taxonomy" id="455344"/>
    <lineage>
        <taxon>Bacteria</taxon>
        <taxon>Bacillati</taxon>
        <taxon>Actinomycetota</taxon>
        <taxon>Actinomycetes</taxon>
        <taxon>Pseudonocardiales</taxon>
        <taxon>Pseudonocardiaceae</taxon>
        <taxon>Saccharopolyspora</taxon>
    </lineage>
</organism>
<evidence type="ECO:0000256" key="3">
    <source>
        <dbReference type="ARBA" id="ARBA00022989"/>
    </source>
</evidence>
<feature type="transmembrane region" description="Helical" evidence="5">
    <location>
        <begin position="360"/>
        <end position="383"/>
    </location>
</feature>
<evidence type="ECO:0000256" key="4">
    <source>
        <dbReference type="ARBA" id="ARBA00023136"/>
    </source>
</evidence>
<dbReference type="GO" id="GO:0005886">
    <property type="term" value="C:plasma membrane"/>
    <property type="evidence" value="ECO:0007669"/>
    <property type="project" value="UniProtKB-SubCell"/>
</dbReference>
<dbReference type="InterPro" id="IPR036259">
    <property type="entry name" value="MFS_trans_sf"/>
</dbReference>
<feature type="domain" description="Major facilitator superfamily (MFS) profile" evidence="6">
    <location>
        <begin position="35"/>
        <end position="449"/>
    </location>
</feature>
<dbReference type="RefSeq" id="WP_184480307.1">
    <property type="nucleotide sequence ID" value="NZ_JACHIV010000001.1"/>
</dbReference>
<feature type="transmembrane region" description="Helical" evidence="5">
    <location>
        <begin position="427"/>
        <end position="445"/>
    </location>
</feature>
<gene>
    <name evidence="7" type="ORF">BJ969_003685</name>
</gene>
<protein>
    <submittedName>
        <fullName evidence="7">Putative MFS transporter</fullName>
    </submittedName>
</protein>
<evidence type="ECO:0000256" key="5">
    <source>
        <dbReference type="SAM" id="Phobius"/>
    </source>
</evidence>
<dbReference type="Gene3D" id="1.20.1250.20">
    <property type="entry name" value="MFS general substrate transporter like domains"/>
    <property type="match status" value="1"/>
</dbReference>
<dbReference type="PROSITE" id="PS00216">
    <property type="entry name" value="SUGAR_TRANSPORT_1"/>
    <property type="match status" value="1"/>
</dbReference>
<reference evidence="7 8" key="1">
    <citation type="submission" date="2020-08" db="EMBL/GenBank/DDBJ databases">
        <title>Sequencing the genomes of 1000 actinobacteria strains.</title>
        <authorList>
            <person name="Klenk H.-P."/>
        </authorList>
    </citation>
    <scope>NUCLEOTIDE SEQUENCE [LARGE SCALE GENOMIC DNA]</scope>
    <source>
        <strain evidence="7 8">DSM 45582</strain>
    </source>
</reference>
<feature type="transmembrane region" description="Helical" evidence="5">
    <location>
        <begin position="309"/>
        <end position="329"/>
    </location>
</feature>
<proteinExistence type="predicted"/>
<evidence type="ECO:0000259" key="6">
    <source>
        <dbReference type="PROSITE" id="PS50850"/>
    </source>
</evidence>
<evidence type="ECO:0000313" key="7">
    <source>
        <dbReference type="EMBL" id="MBB5070597.1"/>
    </source>
</evidence>
<dbReference type="Pfam" id="PF00083">
    <property type="entry name" value="Sugar_tr"/>
    <property type="match status" value="1"/>
</dbReference>
<dbReference type="CDD" id="cd17316">
    <property type="entry name" value="MFS_SV2_like"/>
    <property type="match status" value="1"/>
</dbReference>
<feature type="transmembrane region" description="Helical" evidence="5">
    <location>
        <begin position="336"/>
        <end position="354"/>
    </location>
</feature>
<feature type="transmembrane region" description="Helical" evidence="5">
    <location>
        <begin position="271"/>
        <end position="289"/>
    </location>
</feature>
<dbReference type="GO" id="GO:0046943">
    <property type="term" value="F:carboxylic acid transmembrane transporter activity"/>
    <property type="evidence" value="ECO:0007669"/>
    <property type="project" value="TreeGrafter"/>
</dbReference>
<name>A0A840NQT6_9PSEU</name>
<dbReference type="InterPro" id="IPR005829">
    <property type="entry name" value="Sugar_transporter_CS"/>
</dbReference>
<sequence>MDSTADAAPAAPDERRVLVARLDRLTKTTRTHRTWMVLLGSLFIADLADLNVLSYAAPAIREQWDLSVAQVGHLTSLSFMGMFFGAIVGGRLADRFGRRRVVITATLFYSVASILCALAPNLALLGVFRLLSGLGVQAVTGVLIVYVAEMFPQHKRGRIQAFMLGIGLLGVPFIAGAARLLVPIGPDSWRWTFVVAAVGIVPAIAAWFKLPESARWLLVQDREAEADVIITKLEREAGLTPDQDVVLDAEPVRGRSRVPVTELLRGRTRKITIVASLVMVFDILGFYGFNAWVPTLLVEQGYSHETTLTITTIFAIGPFAGAFAGMLVADRWERKTVSLVLAAVSGAAIVVFAVSGELWLVVLGGFVATVLLQTNTAVIYSYLPEVFPTALRGAGAGLANGMGRLAGTVNGVLIAAVFAFAGFSGAFIAAALFILCEGLVIFFFGERTTGRRLADTVDHPEEQRA</sequence>
<evidence type="ECO:0000256" key="2">
    <source>
        <dbReference type="ARBA" id="ARBA00022692"/>
    </source>
</evidence>
<feature type="transmembrane region" description="Helical" evidence="5">
    <location>
        <begin position="404"/>
        <end position="421"/>
    </location>
</feature>
<dbReference type="PANTHER" id="PTHR23508:SF10">
    <property type="entry name" value="CARBOXYLIC ACID TRANSPORTER PROTEIN HOMOLOG"/>
    <property type="match status" value="1"/>
</dbReference>
<dbReference type="InterPro" id="IPR005828">
    <property type="entry name" value="MFS_sugar_transport-like"/>
</dbReference>